<evidence type="ECO:0000259" key="2">
    <source>
        <dbReference type="Pfam" id="PF10328"/>
    </source>
</evidence>
<reference evidence="3 4" key="1">
    <citation type="submission" date="2013-12" db="EMBL/GenBank/DDBJ databases">
        <title>Draft genome of the parsitic nematode Ancylostoma duodenale.</title>
        <authorList>
            <person name="Mitreva M."/>
        </authorList>
    </citation>
    <scope>NUCLEOTIDE SEQUENCE [LARGE SCALE GENOMIC DNA]</scope>
    <source>
        <strain evidence="3 4">Zhejiang</strain>
    </source>
</reference>
<dbReference type="AlphaFoldDB" id="A0A0C2CB68"/>
<feature type="domain" description="7TM GPCR serpentine receptor class x (Srx)" evidence="2">
    <location>
        <begin position="2"/>
        <end position="80"/>
    </location>
</feature>
<gene>
    <name evidence="3" type="ORF">ANCDUO_22843</name>
</gene>
<proteinExistence type="predicted"/>
<keyword evidence="1" id="KW-1133">Transmembrane helix</keyword>
<evidence type="ECO:0000313" key="3">
    <source>
        <dbReference type="EMBL" id="KIH47102.1"/>
    </source>
</evidence>
<dbReference type="Pfam" id="PF10328">
    <property type="entry name" value="7TM_GPCR_Srx"/>
    <property type="match status" value="1"/>
</dbReference>
<dbReference type="Proteomes" id="UP000054047">
    <property type="component" value="Unassembled WGS sequence"/>
</dbReference>
<name>A0A0C2CB68_9BILA</name>
<dbReference type="OrthoDB" id="5800536at2759"/>
<dbReference type="InterPro" id="IPR019430">
    <property type="entry name" value="7TM_GPCR_serpentine_rcpt_Srx"/>
</dbReference>
<keyword evidence="1" id="KW-0472">Membrane</keyword>
<evidence type="ECO:0000313" key="4">
    <source>
        <dbReference type="Proteomes" id="UP000054047"/>
    </source>
</evidence>
<organism evidence="3 4">
    <name type="scientific">Ancylostoma duodenale</name>
    <dbReference type="NCBI Taxonomy" id="51022"/>
    <lineage>
        <taxon>Eukaryota</taxon>
        <taxon>Metazoa</taxon>
        <taxon>Ecdysozoa</taxon>
        <taxon>Nematoda</taxon>
        <taxon>Chromadorea</taxon>
        <taxon>Rhabditida</taxon>
        <taxon>Rhabditina</taxon>
        <taxon>Rhabditomorpha</taxon>
        <taxon>Strongyloidea</taxon>
        <taxon>Ancylostomatidae</taxon>
        <taxon>Ancylostomatinae</taxon>
        <taxon>Ancylostoma</taxon>
    </lineage>
</organism>
<keyword evidence="4" id="KW-1185">Reference proteome</keyword>
<feature type="transmembrane region" description="Helical" evidence="1">
    <location>
        <begin position="35"/>
        <end position="57"/>
    </location>
</feature>
<evidence type="ECO:0000256" key="1">
    <source>
        <dbReference type="SAM" id="Phobius"/>
    </source>
</evidence>
<keyword evidence="1" id="KW-0812">Transmembrane</keyword>
<accession>A0A0C2CB68</accession>
<dbReference type="EMBL" id="KN768103">
    <property type="protein sequence ID" value="KIH47102.1"/>
    <property type="molecule type" value="Genomic_DNA"/>
</dbReference>
<sequence length="83" mass="9207">MIIDIATLTLLRRANKRQGALGNYMRASHRKEIRFFFQTFANSITYCLMLVSFHVIARIVPPTGISVVLATTTAWELAHAGGG</sequence>
<protein>
    <recommendedName>
        <fullName evidence="2">7TM GPCR serpentine receptor class x (Srx) domain-containing protein</fullName>
    </recommendedName>
</protein>